<evidence type="ECO:0000313" key="4">
    <source>
        <dbReference type="Proteomes" id="UP000076959"/>
    </source>
</evidence>
<dbReference type="SUPFAM" id="SSF53474">
    <property type="entry name" value="alpha/beta-Hydrolases"/>
    <property type="match status" value="1"/>
</dbReference>
<dbReference type="InterPro" id="IPR055803">
    <property type="entry name" value="DUF7379"/>
</dbReference>
<name>A0A176YZR0_9BRAD</name>
<proteinExistence type="predicted"/>
<feature type="domain" description="DUF7379" evidence="2">
    <location>
        <begin position="89"/>
        <end position="201"/>
    </location>
</feature>
<dbReference type="AlphaFoldDB" id="A0A176YZR0"/>
<organism evidence="3 4">
    <name type="scientific">Bradyrhizobium centrolobii</name>
    <dbReference type="NCBI Taxonomy" id="1505087"/>
    <lineage>
        <taxon>Bacteria</taxon>
        <taxon>Pseudomonadati</taxon>
        <taxon>Pseudomonadota</taxon>
        <taxon>Alphaproteobacteria</taxon>
        <taxon>Hyphomicrobiales</taxon>
        <taxon>Nitrobacteraceae</taxon>
        <taxon>Bradyrhizobium</taxon>
    </lineage>
</organism>
<gene>
    <name evidence="3" type="ORF">AYJ54_07180</name>
</gene>
<protein>
    <recommendedName>
        <fullName evidence="2">DUF7379 domain-containing protein</fullName>
    </recommendedName>
</protein>
<evidence type="ECO:0000256" key="1">
    <source>
        <dbReference type="SAM" id="MobiDB-lite"/>
    </source>
</evidence>
<dbReference type="InterPro" id="IPR029058">
    <property type="entry name" value="AB_hydrolase_fold"/>
</dbReference>
<feature type="region of interest" description="Disordered" evidence="1">
    <location>
        <begin position="352"/>
        <end position="401"/>
    </location>
</feature>
<dbReference type="STRING" id="1505087.AYJ54_07180"/>
<dbReference type="Gene3D" id="3.40.50.1820">
    <property type="entry name" value="alpha/beta hydrolase"/>
    <property type="match status" value="1"/>
</dbReference>
<reference evidence="3 4" key="1">
    <citation type="submission" date="2016-03" db="EMBL/GenBank/DDBJ databases">
        <title>Draft Genome Sequence of the Strain BR 10245 (Bradyrhizobium sp.) isolated from nodules of Centrolobium paraense.</title>
        <authorList>
            <person name="Simoes-Araujo J.L.Sr."/>
            <person name="Barauna A.C."/>
            <person name="Silva K."/>
            <person name="Zilli J.E."/>
        </authorList>
    </citation>
    <scope>NUCLEOTIDE SEQUENCE [LARGE SCALE GENOMIC DNA]</scope>
    <source>
        <strain evidence="3 4">BR 10245</strain>
    </source>
</reference>
<evidence type="ECO:0000313" key="3">
    <source>
        <dbReference type="EMBL" id="OAF12263.1"/>
    </source>
</evidence>
<accession>A0A176YZR0</accession>
<dbReference type="EMBL" id="LUUB01000042">
    <property type="protein sequence ID" value="OAF12263.1"/>
    <property type="molecule type" value="Genomic_DNA"/>
</dbReference>
<feature type="compositionally biased region" description="Low complexity" evidence="1">
    <location>
        <begin position="362"/>
        <end position="388"/>
    </location>
</feature>
<keyword evidence="4" id="KW-1185">Reference proteome</keyword>
<sequence>MALPRPGKRRLALEAQRPMFLLDGGSVRARIALAGARLREFGVALFPKAASRRRGNLVEALRARSEGDPLPRLEGLNQADLESKRGVIIFLHGLMSSDTGTFDHLVARIKSDNALPDVHLVAWPHDTLARINVNAQELAELIEKRLGSSGLPLLFVCHSRGGLVARATVVKLVNGNRRWAERLRGAVTFGTPHLGAELAERGDEFLGKLLLLKTIQQTGKSVPLVDALLAVRKQKAIEGVSDLRPTSNRGEFLYGLREDEAKQAGGAGRRVLPMFVVGGRAEPVGTAGWLSRRFFGGEPNDLVVALSSTSPASMRPSSQTATDHFSYFTSQEMKKSHIPALDYIIAAFKPHSRTQRQEPRVAVKATRARRTSPGPGAEAAAVVPASGARPRRPEATHSSRN</sequence>
<comment type="caution">
    <text evidence="3">The sequence shown here is derived from an EMBL/GenBank/DDBJ whole genome shotgun (WGS) entry which is preliminary data.</text>
</comment>
<evidence type="ECO:0000259" key="2">
    <source>
        <dbReference type="Pfam" id="PF24096"/>
    </source>
</evidence>
<dbReference type="Pfam" id="PF24096">
    <property type="entry name" value="DUF7379"/>
    <property type="match status" value="1"/>
</dbReference>
<dbReference type="Proteomes" id="UP000076959">
    <property type="component" value="Unassembled WGS sequence"/>
</dbReference>
<feature type="compositionally biased region" description="Basic and acidic residues" evidence="1">
    <location>
        <begin position="391"/>
        <end position="401"/>
    </location>
</feature>